<dbReference type="SUPFAM" id="SSF51658">
    <property type="entry name" value="Xylose isomerase-like"/>
    <property type="match status" value="1"/>
</dbReference>
<keyword evidence="4" id="KW-1185">Reference proteome</keyword>
<dbReference type="PANTHER" id="PTHR43489">
    <property type="entry name" value="ISOMERASE"/>
    <property type="match status" value="1"/>
</dbReference>
<accession>A0A8J8MF50</accession>
<dbReference type="InterPro" id="IPR050417">
    <property type="entry name" value="Sugar_Epim/Isomerase"/>
</dbReference>
<proteinExistence type="predicted"/>
<dbReference type="KEGG" id="vgu:HYG85_22255"/>
<evidence type="ECO:0000313" key="4">
    <source>
        <dbReference type="Proteomes" id="UP000677305"/>
    </source>
</evidence>
<dbReference type="InterPro" id="IPR013022">
    <property type="entry name" value="Xyl_isomerase-like_TIM-brl"/>
</dbReference>
<dbReference type="InterPro" id="IPR036237">
    <property type="entry name" value="Xyl_isomerase-like_sf"/>
</dbReference>
<dbReference type="Pfam" id="PF01261">
    <property type="entry name" value="AP_endonuc_2"/>
    <property type="match status" value="1"/>
</dbReference>
<protein>
    <submittedName>
        <fullName evidence="3">Sugar phosphate isomerase/epimerase</fullName>
    </submittedName>
</protein>
<gene>
    <name evidence="3" type="ORF">HYG85_22255</name>
</gene>
<dbReference type="RefSeq" id="WP_212691495.1">
    <property type="nucleotide sequence ID" value="NZ_CP058561.1"/>
</dbReference>
<evidence type="ECO:0000313" key="3">
    <source>
        <dbReference type="EMBL" id="QUH31500.1"/>
    </source>
</evidence>
<keyword evidence="1 3" id="KW-0413">Isomerase</keyword>
<dbReference type="Proteomes" id="UP000677305">
    <property type="component" value="Chromosome"/>
</dbReference>
<dbReference type="GO" id="GO:0016853">
    <property type="term" value="F:isomerase activity"/>
    <property type="evidence" value="ECO:0007669"/>
    <property type="project" value="UniProtKB-KW"/>
</dbReference>
<organism evidence="3 4">
    <name type="scientific">Vallitalea guaymasensis</name>
    <dbReference type="NCBI Taxonomy" id="1185412"/>
    <lineage>
        <taxon>Bacteria</taxon>
        <taxon>Bacillati</taxon>
        <taxon>Bacillota</taxon>
        <taxon>Clostridia</taxon>
        <taxon>Lachnospirales</taxon>
        <taxon>Vallitaleaceae</taxon>
        <taxon>Vallitalea</taxon>
    </lineage>
</organism>
<dbReference type="EMBL" id="CP058561">
    <property type="protein sequence ID" value="QUH31500.1"/>
    <property type="molecule type" value="Genomic_DNA"/>
</dbReference>
<name>A0A8J8MF50_9FIRM</name>
<dbReference type="AlphaFoldDB" id="A0A8J8MF50"/>
<feature type="domain" description="Xylose isomerase-like TIM barrel" evidence="2">
    <location>
        <begin position="22"/>
        <end position="276"/>
    </location>
</feature>
<dbReference type="Gene3D" id="3.20.20.150">
    <property type="entry name" value="Divalent-metal-dependent TIM barrel enzymes"/>
    <property type="match status" value="1"/>
</dbReference>
<evidence type="ECO:0000256" key="1">
    <source>
        <dbReference type="ARBA" id="ARBA00023235"/>
    </source>
</evidence>
<evidence type="ECO:0000259" key="2">
    <source>
        <dbReference type="Pfam" id="PF01261"/>
    </source>
</evidence>
<dbReference type="PANTHER" id="PTHR43489:SF7">
    <property type="entry name" value="3-DEHYDRO-D-GULOSIDE 4-EPIMERASE-RELATED"/>
    <property type="match status" value="1"/>
</dbReference>
<sequence>MKFGIHLSTFTNEWDEDIFRYIRKVKEYGYDGVEFPLMDPDSFKVDKAKKLLKEYSLECTCGTGMNPQRDISAEDSIINKNGINHLKKCLDICNELETDCLGGVLYAPWGTCMSRETGKDNIKRSIENLSKIGEYAKEKGVVLALEMINRYETYVINSVQDGLAFIDKVGNDNVKLHFDTFHANIEEKSIKNALIEGGKDIYHIHFCENDRGAPGTGQINWQQVKEGLEAIEYDRWITLENFVMPNCGVGNDVFIWRDIDESGLAVAEKGIKFMKELFKRA</sequence>
<reference evidence="3 4" key="1">
    <citation type="submission" date="2020-07" db="EMBL/GenBank/DDBJ databases">
        <title>Vallitalea guaymasensis genome.</title>
        <authorList>
            <person name="Postec A."/>
        </authorList>
    </citation>
    <scope>NUCLEOTIDE SEQUENCE [LARGE SCALE GENOMIC DNA]</scope>
    <source>
        <strain evidence="3 4">Ra1766G1</strain>
    </source>
</reference>